<evidence type="ECO:0000313" key="8">
    <source>
        <dbReference type="EMBL" id="AGF48147.1"/>
    </source>
</evidence>
<dbReference type="Proteomes" id="UP000011541">
    <property type="component" value="Chromosome"/>
</dbReference>
<proteinExistence type="inferred from homology"/>
<dbReference type="GO" id="GO:0008694">
    <property type="term" value="F:4-hydroxy-3-polyprenylbenzoate decarboxylase activity"/>
    <property type="evidence" value="ECO:0007669"/>
    <property type="project" value="TreeGrafter"/>
</dbReference>
<dbReference type="EMBL" id="CP003805">
    <property type="protein sequence ID" value="AGF48147.1"/>
    <property type="molecule type" value="Genomic_DNA"/>
</dbReference>
<evidence type="ECO:0000256" key="2">
    <source>
        <dbReference type="ARBA" id="ARBA00022630"/>
    </source>
</evidence>
<dbReference type="HOGENOM" id="CLU_023348_4_1_4"/>
<dbReference type="OrthoDB" id="9809841at2"/>
<dbReference type="GO" id="GO:0006744">
    <property type="term" value="P:ubiquinone biosynthetic process"/>
    <property type="evidence" value="ECO:0007669"/>
    <property type="project" value="TreeGrafter"/>
</dbReference>
<dbReference type="PANTHER" id="PTHR30108:SF17">
    <property type="entry name" value="FERULIC ACID DECARBOXYLASE 1"/>
    <property type="match status" value="1"/>
</dbReference>
<evidence type="ECO:0000259" key="6">
    <source>
        <dbReference type="Pfam" id="PF20695"/>
    </source>
</evidence>
<organism evidence="8 9">
    <name type="scientific">Candidatus Kinetoplastidibacterium stringomonadis TCC290E</name>
    <dbReference type="NCBI Taxonomy" id="1208920"/>
    <lineage>
        <taxon>Bacteria</taxon>
        <taxon>Pseudomonadati</taxon>
        <taxon>Pseudomonadota</taxon>
        <taxon>Betaproteobacteria</taxon>
        <taxon>Candidatus Kinetoplastidibacterium</taxon>
    </lineage>
</organism>
<dbReference type="FunFam" id="3.40.1670.10:FF:000001">
    <property type="entry name" value="3-octaprenyl-4-hydroxybenzoate carboxy-lyase"/>
    <property type="match status" value="1"/>
</dbReference>
<keyword evidence="9" id="KW-1185">Reference proteome</keyword>
<dbReference type="InterPro" id="IPR002830">
    <property type="entry name" value="UbiD"/>
</dbReference>
<dbReference type="EC" id="4.1.1.-" evidence="8"/>
<protein>
    <submittedName>
        <fullName evidence="8">3-octaprenyl-4-hydroxybenzoate carboxy-lyase UbiD</fullName>
        <ecNumber evidence="8">4.1.1.-</ecNumber>
    </submittedName>
</protein>
<evidence type="ECO:0000256" key="4">
    <source>
        <dbReference type="ARBA" id="ARBA00023239"/>
    </source>
</evidence>
<dbReference type="Gene3D" id="3.40.1670.10">
    <property type="entry name" value="UbiD C-terminal domain-like"/>
    <property type="match status" value="1"/>
</dbReference>
<keyword evidence="3" id="KW-0288">FMN</keyword>
<dbReference type="eggNOG" id="COG0043">
    <property type="taxonomic scope" value="Bacteria"/>
</dbReference>
<feature type="domain" description="3-octaprenyl-4-hydroxybenzoate carboxy-lyase-like N-terminal" evidence="6">
    <location>
        <begin position="10"/>
        <end position="92"/>
    </location>
</feature>
<dbReference type="KEGG" id="kon:CONE_0341"/>
<dbReference type="InterPro" id="IPR049381">
    <property type="entry name" value="UbiD-like_C"/>
</dbReference>
<dbReference type="Pfam" id="PF01977">
    <property type="entry name" value="UbiD"/>
    <property type="match status" value="1"/>
</dbReference>
<keyword evidence="4 8" id="KW-0456">Lyase</keyword>
<dbReference type="AlphaFoldDB" id="M1LRF7"/>
<name>M1LRF7_9PROT</name>
<reference evidence="8 9" key="1">
    <citation type="journal article" date="2013" name="Genome Biol. Evol.">
        <title>Genome evolution and phylogenomic analysis of candidatus kinetoplastibacterium, the betaproteobacterial endosymbionts of strigomonas and angomonas.</title>
        <authorList>
            <person name="Alves J.M."/>
            <person name="Serrano M.G."/>
            <person name="Maia da Silva F."/>
            <person name="Voegtly L.J."/>
            <person name="Matveyev A.V."/>
            <person name="Teixeira M.M."/>
            <person name="Camargo E.P."/>
            <person name="Buck G.A."/>
        </authorList>
    </citation>
    <scope>NUCLEOTIDE SEQUENCE [LARGE SCALE GENOMIC DNA]</scope>
    <source>
        <strain evidence="8 9">TCC290E</strain>
    </source>
</reference>
<dbReference type="InterPro" id="IPR048304">
    <property type="entry name" value="UbiD_Rift_dom"/>
</dbReference>
<feature type="domain" description="3-octaprenyl-4-hydroxybenzoate carboxy-lyase-like C-terminal" evidence="7">
    <location>
        <begin position="340"/>
        <end position="464"/>
    </location>
</feature>
<gene>
    <name evidence="8" type="ORF">CONE_0341</name>
</gene>
<dbReference type="SUPFAM" id="SSF50475">
    <property type="entry name" value="FMN-binding split barrel"/>
    <property type="match status" value="1"/>
</dbReference>
<comment type="similarity">
    <text evidence="1">Belongs to the UbiD family.</text>
</comment>
<dbReference type="PATRIC" id="fig|1208920.3.peg.118"/>
<evidence type="ECO:0000313" key="9">
    <source>
        <dbReference type="Proteomes" id="UP000011541"/>
    </source>
</evidence>
<dbReference type="SUPFAM" id="SSF143968">
    <property type="entry name" value="UbiD C-terminal domain-like"/>
    <property type="match status" value="1"/>
</dbReference>
<dbReference type="Pfam" id="PF20695">
    <property type="entry name" value="UbiD_N"/>
    <property type="match status" value="1"/>
</dbReference>
<evidence type="ECO:0000256" key="3">
    <source>
        <dbReference type="ARBA" id="ARBA00022643"/>
    </source>
</evidence>
<evidence type="ECO:0000259" key="5">
    <source>
        <dbReference type="Pfam" id="PF01977"/>
    </source>
</evidence>
<dbReference type="STRING" id="1208920.CONE_0341"/>
<dbReference type="Pfam" id="PF20696">
    <property type="entry name" value="UbiD_C"/>
    <property type="match status" value="1"/>
</dbReference>
<feature type="domain" description="3-octaprenyl-4-hydroxybenzoate carboxy-lyase-like Rift-related" evidence="5">
    <location>
        <begin position="127"/>
        <end position="334"/>
    </location>
</feature>
<evidence type="ECO:0000256" key="1">
    <source>
        <dbReference type="ARBA" id="ARBA00010021"/>
    </source>
</evidence>
<dbReference type="NCBIfam" id="TIGR00148">
    <property type="entry name" value="UbiD family decarboxylase"/>
    <property type="match status" value="1"/>
</dbReference>
<dbReference type="PANTHER" id="PTHR30108">
    <property type="entry name" value="3-OCTAPRENYL-4-HYDROXYBENZOATE CARBOXY-LYASE-RELATED"/>
    <property type="match status" value="1"/>
</dbReference>
<sequence length="499" mass="56264">MKYRDLREFITYLEKKNLLKRINAQVCSNLEITEISSRVIAKQGPALLFENVLHNNKISSIPVLTNLFGTVDRISLGIDSNSIKSLADVGEILASLREPEAPNSIRDAFSKISILKSALWDMNPKIVSNAPCQEIVIEGKNVDLFDIPIQKCWPDDIAPLLTWGLVITKKPFAKRQNIGIYRQQLLGQNKLIMRWLPHRGGALDFQEHARLNKNIPFQVAVAIGTDPATMLGAVTPIPDSLSEYQFAGLLRGSRTEITKSIGSELYVPARAEIIIEGCIMPSSESSSGYEMALEGPYGDHTGYYNEQEWFPVLTVNRITMRRSPIYHSTYTGKPVDEPAVLGLAMNEIFIPILKRQFTEIVDFYLPAEGCSYRLAIISIRKQYVGHARRIMFGLWGMLRQFMYTKFIIIVDEDINVRDWKEVIWAISTRTDPYRDTLLVENTPIDYLDFASPKSGLGSKMGIDATNKLPGESDRQWGKSIRMLDSVKDNVDSIWGSLGI</sequence>
<accession>M1LRF7</accession>
<evidence type="ECO:0000259" key="7">
    <source>
        <dbReference type="Pfam" id="PF20696"/>
    </source>
</evidence>
<keyword evidence="2" id="KW-0285">Flavoprotein</keyword>
<dbReference type="RefSeq" id="WP_015396835.1">
    <property type="nucleotide sequence ID" value="NC_020299.1"/>
</dbReference>
<dbReference type="GO" id="GO:0005829">
    <property type="term" value="C:cytosol"/>
    <property type="evidence" value="ECO:0007669"/>
    <property type="project" value="TreeGrafter"/>
</dbReference>
<dbReference type="InterPro" id="IPR049383">
    <property type="entry name" value="UbiD-like_N"/>
</dbReference>
<dbReference type="Gene3D" id="1.20.5.570">
    <property type="entry name" value="Single helix bin"/>
    <property type="match status" value="1"/>
</dbReference>